<accession>A0A0L6JGF0</accession>
<comment type="caution">
    <text evidence="7">The sequence shown here is derived from an EMBL/GenBank/DDBJ whole genome shotgun (WGS) entry which is preliminary data.</text>
</comment>
<dbReference type="Proteomes" id="UP000036923">
    <property type="component" value="Unassembled WGS sequence"/>
</dbReference>
<feature type="active site" description="Nucleophile" evidence="5">
    <location>
        <position position="66"/>
    </location>
</feature>
<evidence type="ECO:0000256" key="3">
    <source>
        <dbReference type="ARBA" id="ARBA00023295"/>
    </source>
</evidence>
<dbReference type="PROSITE" id="PS00591">
    <property type="entry name" value="GH10_1"/>
    <property type="match status" value="1"/>
</dbReference>
<dbReference type="PROSITE" id="PS51760">
    <property type="entry name" value="GH10_2"/>
    <property type="match status" value="1"/>
</dbReference>
<evidence type="ECO:0000256" key="1">
    <source>
        <dbReference type="ARBA" id="ARBA00022801"/>
    </source>
</evidence>
<dbReference type="InterPro" id="IPR017853">
    <property type="entry name" value="GH"/>
</dbReference>
<dbReference type="RefSeq" id="WP_050752926.1">
    <property type="nucleotide sequence ID" value="NZ_JQKC01000009.1"/>
</dbReference>
<reference evidence="8" key="1">
    <citation type="submission" date="2015-07" db="EMBL/GenBank/DDBJ databases">
        <title>Near-Complete Genome Sequence of the Cellulolytic Bacterium Bacteroides (Pseudobacteroides) cellulosolvens ATCC 35603.</title>
        <authorList>
            <person name="Dassa B."/>
            <person name="Utturkar S.M."/>
            <person name="Klingeman D.M."/>
            <person name="Hurt R.A."/>
            <person name="Keller M."/>
            <person name="Xu J."/>
            <person name="Reddy Y.H.K."/>
            <person name="Borovok I."/>
            <person name="Grinberg I.R."/>
            <person name="Lamed R."/>
            <person name="Zhivin O."/>
            <person name="Bayer E.A."/>
            <person name="Brown S.D."/>
        </authorList>
    </citation>
    <scope>NUCLEOTIDE SEQUENCE [LARGE SCALE GENOMIC DNA]</scope>
    <source>
        <strain evidence="8">DSM 2933</strain>
    </source>
</reference>
<evidence type="ECO:0000256" key="5">
    <source>
        <dbReference type="PROSITE-ProRule" id="PRU10061"/>
    </source>
</evidence>
<protein>
    <submittedName>
        <fullName evidence="7">Glycoside hydrolase family 10</fullName>
    </submittedName>
</protein>
<dbReference type="STRING" id="398512.Bccel_0022"/>
<proteinExistence type="predicted"/>
<dbReference type="GO" id="GO:0004553">
    <property type="term" value="F:hydrolase activity, hydrolyzing O-glycosyl compounds"/>
    <property type="evidence" value="ECO:0007669"/>
    <property type="project" value="InterPro"/>
</dbReference>
<organism evidence="7 8">
    <name type="scientific">Pseudobacteroides cellulosolvens ATCC 35603 = DSM 2933</name>
    <dbReference type="NCBI Taxonomy" id="398512"/>
    <lineage>
        <taxon>Bacteria</taxon>
        <taxon>Bacillati</taxon>
        <taxon>Bacillota</taxon>
        <taxon>Clostridia</taxon>
        <taxon>Eubacteriales</taxon>
        <taxon>Oscillospiraceae</taxon>
        <taxon>Pseudobacteroides</taxon>
    </lineage>
</organism>
<evidence type="ECO:0000259" key="6">
    <source>
        <dbReference type="PROSITE" id="PS51760"/>
    </source>
</evidence>
<keyword evidence="2" id="KW-0119">Carbohydrate metabolism</keyword>
<dbReference type="AlphaFoldDB" id="A0A0L6JGF0"/>
<sequence length="186" mass="21064">MVNEPINSKPLYIDAIGGKGDTGWDWVIWSFEQARIHFPKSRLTTATMLTVLDMLAETGLPIYISELDITGDDATQLARYKEKFPILYEYSLVKGIMLWEWIKGQTWQAGTELITKDGEERPALTWLRKYLSQVETTLTVTAATTPTPTELKLSGDANYDNVINMLDVIVIAGNFNDQLIFIKKKT</sequence>
<evidence type="ECO:0000256" key="4">
    <source>
        <dbReference type="ARBA" id="ARBA00023326"/>
    </source>
</evidence>
<evidence type="ECO:0000313" key="7">
    <source>
        <dbReference type="EMBL" id="KNY24765.1"/>
    </source>
</evidence>
<dbReference type="Gene3D" id="2.60.40.4130">
    <property type="match status" value="1"/>
</dbReference>
<dbReference type="SUPFAM" id="SSF51445">
    <property type="entry name" value="(Trans)glycosidases"/>
    <property type="match status" value="1"/>
</dbReference>
<dbReference type="EMBL" id="LGTC01000001">
    <property type="protein sequence ID" value="KNY24765.1"/>
    <property type="molecule type" value="Genomic_DNA"/>
</dbReference>
<evidence type="ECO:0000313" key="8">
    <source>
        <dbReference type="Proteomes" id="UP000036923"/>
    </source>
</evidence>
<dbReference type="GO" id="GO:0000272">
    <property type="term" value="P:polysaccharide catabolic process"/>
    <property type="evidence" value="ECO:0007669"/>
    <property type="project" value="UniProtKB-KW"/>
</dbReference>
<dbReference type="Pfam" id="PF00331">
    <property type="entry name" value="Glyco_hydro_10"/>
    <property type="match status" value="1"/>
</dbReference>
<keyword evidence="1 7" id="KW-0378">Hydrolase</keyword>
<dbReference type="InterPro" id="IPR031158">
    <property type="entry name" value="GH10_AS"/>
</dbReference>
<dbReference type="eggNOG" id="COG3693">
    <property type="taxonomic scope" value="Bacteria"/>
</dbReference>
<dbReference type="InterPro" id="IPR001000">
    <property type="entry name" value="GH10_dom"/>
</dbReference>
<feature type="domain" description="GH10" evidence="6">
    <location>
        <begin position="1"/>
        <end position="130"/>
    </location>
</feature>
<gene>
    <name evidence="7" type="ORF">Bccel_0022</name>
</gene>
<keyword evidence="8" id="KW-1185">Reference proteome</keyword>
<name>A0A0L6JGF0_9FIRM</name>
<evidence type="ECO:0000256" key="2">
    <source>
        <dbReference type="ARBA" id="ARBA00023277"/>
    </source>
</evidence>
<dbReference type="Gene3D" id="3.20.20.80">
    <property type="entry name" value="Glycosidases"/>
    <property type="match status" value="1"/>
</dbReference>
<keyword evidence="3" id="KW-0326">Glycosidase</keyword>
<keyword evidence="4" id="KW-0624">Polysaccharide degradation</keyword>